<name>A0A9P6DRD6_9AGAM</name>
<dbReference type="AlphaFoldDB" id="A0A9P6DRD6"/>
<protein>
    <submittedName>
        <fullName evidence="2">Uncharacterized protein</fullName>
    </submittedName>
</protein>
<keyword evidence="1" id="KW-0812">Transmembrane</keyword>
<dbReference type="EMBL" id="MU129061">
    <property type="protein sequence ID" value="KAF9508344.1"/>
    <property type="molecule type" value="Genomic_DNA"/>
</dbReference>
<evidence type="ECO:0000313" key="3">
    <source>
        <dbReference type="Proteomes" id="UP000886523"/>
    </source>
</evidence>
<reference evidence="2" key="1">
    <citation type="journal article" date="2020" name="Nat. Commun.">
        <title>Large-scale genome sequencing of mycorrhizal fungi provides insights into the early evolution of symbiotic traits.</title>
        <authorList>
            <person name="Miyauchi S."/>
            <person name="Kiss E."/>
            <person name="Kuo A."/>
            <person name="Drula E."/>
            <person name="Kohler A."/>
            <person name="Sanchez-Garcia M."/>
            <person name="Morin E."/>
            <person name="Andreopoulos B."/>
            <person name="Barry K.W."/>
            <person name="Bonito G."/>
            <person name="Buee M."/>
            <person name="Carver A."/>
            <person name="Chen C."/>
            <person name="Cichocki N."/>
            <person name="Clum A."/>
            <person name="Culley D."/>
            <person name="Crous P.W."/>
            <person name="Fauchery L."/>
            <person name="Girlanda M."/>
            <person name="Hayes R.D."/>
            <person name="Keri Z."/>
            <person name="LaButti K."/>
            <person name="Lipzen A."/>
            <person name="Lombard V."/>
            <person name="Magnuson J."/>
            <person name="Maillard F."/>
            <person name="Murat C."/>
            <person name="Nolan M."/>
            <person name="Ohm R.A."/>
            <person name="Pangilinan J."/>
            <person name="Pereira M.F."/>
            <person name="Perotto S."/>
            <person name="Peter M."/>
            <person name="Pfister S."/>
            <person name="Riley R."/>
            <person name="Sitrit Y."/>
            <person name="Stielow J.B."/>
            <person name="Szollosi G."/>
            <person name="Zifcakova L."/>
            <person name="Stursova M."/>
            <person name="Spatafora J.W."/>
            <person name="Tedersoo L."/>
            <person name="Vaario L.M."/>
            <person name="Yamada A."/>
            <person name="Yan M."/>
            <person name="Wang P."/>
            <person name="Xu J."/>
            <person name="Bruns T."/>
            <person name="Baldrian P."/>
            <person name="Vilgalys R."/>
            <person name="Dunand C."/>
            <person name="Henrissat B."/>
            <person name="Grigoriev I.V."/>
            <person name="Hibbett D."/>
            <person name="Nagy L.G."/>
            <person name="Martin F.M."/>
        </authorList>
    </citation>
    <scope>NUCLEOTIDE SEQUENCE</scope>
    <source>
        <strain evidence="2">UP504</strain>
    </source>
</reference>
<sequence>TSAVGEVLFTNSFSVLLFFIIIASLMRKGESHRRETSADRRGYRCDSVRTAKVAHLLQQRRWYLEDAQEKVP</sequence>
<feature type="non-terminal residue" evidence="2">
    <location>
        <position position="1"/>
    </location>
</feature>
<evidence type="ECO:0000313" key="2">
    <source>
        <dbReference type="EMBL" id="KAF9508344.1"/>
    </source>
</evidence>
<feature type="transmembrane region" description="Helical" evidence="1">
    <location>
        <begin position="6"/>
        <end position="26"/>
    </location>
</feature>
<organism evidence="2 3">
    <name type="scientific">Hydnum rufescens UP504</name>
    <dbReference type="NCBI Taxonomy" id="1448309"/>
    <lineage>
        <taxon>Eukaryota</taxon>
        <taxon>Fungi</taxon>
        <taxon>Dikarya</taxon>
        <taxon>Basidiomycota</taxon>
        <taxon>Agaricomycotina</taxon>
        <taxon>Agaricomycetes</taxon>
        <taxon>Cantharellales</taxon>
        <taxon>Hydnaceae</taxon>
        <taxon>Hydnum</taxon>
    </lineage>
</organism>
<accession>A0A9P6DRD6</accession>
<gene>
    <name evidence="2" type="ORF">BS47DRAFT_1350536</name>
</gene>
<keyword evidence="3" id="KW-1185">Reference proteome</keyword>
<comment type="caution">
    <text evidence="2">The sequence shown here is derived from an EMBL/GenBank/DDBJ whole genome shotgun (WGS) entry which is preliminary data.</text>
</comment>
<evidence type="ECO:0000256" key="1">
    <source>
        <dbReference type="SAM" id="Phobius"/>
    </source>
</evidence>
<keyword evidence="1" id="KW-1133">Transmembrane helix</keyword>
<dbReference type="Proteomes" id="UP000886523">
    <property type="component" value="Unassembled WGS sequence"/>
</dbReference>
<proteinExistence type="predicted"/>
<keyword evidence="1" id="KW-0472">Membrane</keyword>
<feature type="non-terminal residue" evidence="2">
    <location>
        <position position="72"/>
    </location>
</feature>